<organism evidence="1 2">
    <name type="scientific">Candidatus Shapirobacteria bacterium CG_4_9_14_0_2_um_filter_39_11</name>
    <dbReference type="NCBI Taxonomy" id="1974478"/>
    <lineage>
        <taxon>Bacteria</taxon>
        <taxon>Candidatus Shapironibacteriota</taxon>
    </lineage>
</organism>
<proteinExistence type="predicted"/>
<dbReference type="Pfam" id="PF13366">
    <property type="entry name" value="PDDEXK_3"/>
    <property type="match status" value="1"/>
</dbReference>
<protein>
    <recommendedName>
        <fullName evidence="3">GxxExxY protein</fullName>
    </recommendedName>
</protein>
<evidence type="ECO:0000313" key="1">
    <source>
        <dbReference type="EMBL" id="PJC27955.1"/>
    </source>
</evidence>
<dbReference type="Proteomes" id="UP000229816">
    <property type="component" value="Unassembled WGS sequence"/>
</dbReference>
<dbReference type="InterPro" id="IPR026350">
    <property type="entry name" value="GxxExxY"/>
</dbReference>
<dbReference type="AlphaFoldDB" id="A0A2M8ES57"/>
<accession>A0A2M8ES57</accession>
<gene>
    <name evidence="1" type="ORF">CO054_02730</name>
</gene>
<dbReference type="NCBIfam" id="TIGR04256">
    <property type="entry name" value="GxxExxY"/>
    <property type="match status" value="1"/>
</dbReference>
<evidence type="ECO:0008006" key="3">
    <source>
        <dbReference type="Google" id="ProtNLM"/>
    </source>
</evidence>
<name>A0A2M8ES57_9BACT</name>
<evidence type="ECO:0000313" key="2">
    <source>
        <dbReference type="Proteomes" id="UP000229816"/>
    </source>
</evidence>
<reference evidence="2" key="1">
    <citation type="submission" date="2017-09" db="EMBL/GenBank/DDBJ databases">
        <title>Depth-based differentiation of microbial function through sediment-hosted aquifers and enrichment of novel symbionts in the deep terrestrial subsurface.</title>
        <authorList>
            <person name="Probst A.J."/>
            <person name="Ladd B."/>
            <person name="Jarett J.K."/>
            <person name="Geller-Mcgrath D.E."/>
            <person name="Sieber C.M.K."/>
            <person name="Emerson J.B."/>
            <person name="Anantharaman K."/>
            <person name="Thomas B.C."/>
            <person name="Malmstrom R."/>
            <person name="Stieglmeier M."/>
            <person name="Klingl A."/>
            <person name="Woyke T."/>
            <person name="Ryan C.M."/>
            <person name="Banfield J.F."/>
        </authorList>
    </citation>
    <scope>NUCLEOTIDE SEQUENCE [LARGE SCALE GENOMIC DNA]</scope>
</reference>
<comment type="caution">
    <text evidence="1">The sequence shown here is derived from an EMBL/GenBank/DDBJ whole genome shotgun (WGS) entry which is preliminary data.</text>
</comment>
<sequence>MVLNDNRIDSNIVLPHLSYKIMGVLFKVHNELGPSLLEKYYQRAIASELETQKLAFKKEVPIRIEYQGRSIGRYFLDFVVEDLVVLEIKAERYYTPKFFKQAFAYLEQTNSPLAIIVNFRGDKLRYKRIVDPAFKDVDLTKRDLKLVSIR</sequence>
<dbReference type="EMBL" id="PFSF01000061">
    <property type="protein sequence ID" value="PJC27955.1"/>
    <property type="molecule type" value="Genomic_DNA"/>
</dbReference>